<feature type="compositionally biased region" description="Basic and acidic residues" evidence="2">
    <location>
        <begin position="767"/>
        <end position="778"/>
    </location>
</feature>
<keyword evidence="5" id="KW-1185">Reference proteome</keyword>
<reference evidence="4 5" key="1">
    <citation type="submission" date="2018-05" db="EMBL/GenBank/DDBJ databases">
        <title>Lujinxingia marina gen. nov. sp. nov., a new facultative anaerobic member of the class Deltaproteobacteria, and proposal of Lujinxingaceae fam. nov.</title>
        <authorList>
            <person name="Li C.-M."/>
        </authorList>
    </citation>
    <scope>NUCLEOTIDE SEQUENCE [LARGE SCALE GENOMIC DNA]</scope>
    <source>
        <strain evidence="4 5">B210</strain>
    </source>
</reference>
<accession>A0A328C605</accession>
<evidence type="ECO:0000313" key="5">
    <source>
        <dbReference type="Proteomes" id="UP000249169"/>
    </source>
</evidence>
<dbReference type="Gene3D" id="3.40.50.10810">
    <property type="entry name" value="Tandem AAA-ATPase domain"/>
    <property type="match status" value="1"/>
</dbReference>
<proteinExistence type="predicted"/>
<dbReference type="InterPro" id="IPR038718">
    <property type="entry name" value="SNF2-like_sf"/>
</dbReference>
<dbReference type="Pfam" id="PF00176">
    <property type="entry name" value="SNF2-rel_dom"/>
    <property type="match status" value="1"/>
</dbReference>
<dbReference type="GO" id="GO:0016787">
    <property type="term" value="F:hydrolase activity"/>
    <property type="evidence" value="ECO:0007669"/>
    <property type="project" value="UniProtKB-KW"/>
</dbReference>
<comment type="caution">
    <text evidence="4">The sequence shown here is derived from an EMBL/GenBank/DDBJ whole genome shotgun (WGS) entry which is preliminary data.</text>
</comment>
<dbReference type="Proteomes" id="UP000249169">
    <property type="component" value="Unassembled WGS sequence"/>
</dbReference>
<dbReference type="PROSITE" id="PS51194">
    <property type="entry name" value="HELICASE_CTER"/>
    <property type="match status" value="1"/>
</dbReference>
<dbReference type="SUPFAM" id="SSF52540">
    <property type="entry name" value="P-loop containing nucleoside triphosphate hydrolases"/>
    <property type="match status" value="1"/>
</dbReference>
<evidence type="ECO:0000256" key="2">
    <source>
        <dbReference type="SAM" id="MobiDB-lite"/>
    </source>
</evidence>
<dbReference type="Gene3D" id="3.40.50.300">
    <property type="entry name" value="P-loop containing nucleotide triphosphate hydrolases"/>
    <property type="match status" value="1"/>
</dbReference>
<feature type="compositionally biased region" description="Basic and acidic residues" evidence="2">
    <location>
        <begin position="917"/>
        <end position="933"/>
    </location>
</feature>
<feature type="domain" description="Helicase C-terminal" evidence="3">
    <location>
        <begin position="279"/>
        <end position="462"/>
    </location>
</feature>
<evidence type="ECO:0000313" key="4">
    <source>
        <dbReference type="EMBL" id="RAL20746.1"/>
    </source>
</evidence>
<evidence type="ECO:0000259" key="3">
    <source>
        <dbReference type="PROSITE" id="PS51194"/>
    </source>
</evidence>
<feature type="region of interest" description="Disordered" evidence="2">
    <location>
        <begin position="751"/>
        <end position="816"/>
    </location>
</feature>
<sequence length="933" mass="100113">MLLVVPSRVQGAWRAEAGTRGWVEGRQYEVVTHHRMSRGGIGGRWAVVVVDEAHRFRHGGTRRAQALMGLASESPVVLVTATPVCRGAEDLRQLLAYFLSDRAVRGLVGMGLADAFEEAGRGAFDLTELLESVVIRRWRADFGEVRRPKVRFEVERYEAGEAEAWLWQHLEQALRGMGLAAFEGTWPRGLFVTTGLRQWESGAGALEEALGGLAHYFERWLDAAARGRWLAVGRFREVFEGVSARQGVMGFVYGERAADEGRLAVAREGVAEDLEVVREVLARVRQVREEGGGVEGAVARLVGRERGEKWLVFTGYQGAARALYRRLCQEVGAQVGVGLVTGGGAEVTGAGRERFEEVMSRFVGDVGRRDGVGVLVATDCLSEGVNLQRCSRLVLADLPYSPLKLEQRVGRVVRPGGSGGEVRVYLPRPQQWADTLGMRRRLAAKIGEASRVGVAPRLAGSVGLGSEAGEEEVGVLEAMTLEDRLRERLRGEEAVGGWMRVGEGEVERVLARVRVCAGVERTVWVSAGASGVRVGRLVERLGGLVALGEARAEVRPWEPRDEACWEAVQGWVRRRRAELEGARLAPAVLGRGAVQVRVWRVVSEGARGGELGVGLEGVGRYRQRVLREQPPGVLRRWEGLLALGGGARALWEEVQRLEVQEEAPVRVEVVAALGWGRGAESRALARAGLFEELPVGVGEEAQDEQDEDAAVKKVERQGGSEHQCAERDFCDVGQGLALGVSLAQNVEEGLASVHGKDGEEVEEEPEGVDHRRELEEVAKQGPGVGRSQRVEGQEAAEGEQGQGQGDGGPGQGDEDALVGVGVGAVVDGDAAHALEHDGGGAEAAFFEGGGVSEFVKEYAEEEDGGPHQLVGELLGGLEAGEDEEGYQGKKPGFDVDGVAGEGGEFPAGTGRLTNTHGDYRGAGHPEEHGAIGG</sequence>
<dbReference type="InterPro" id="IPR000330">
    <property type="entry name" value="SNF2_N"/>
</dbReference>
<dbReference type="GO" id="GO:0005524">
    <property type="term" value="F:ATP binding"/>
    <property type="evidence" value="ECO:0007669"/>
    <property type="project" value="InterPro"/>
</dbReference>
<gene>
    <name evidence="4" type="ORF">DL240_15630</name>
</gene>
<feature type="region of interest" description="Disordered" evidence="2">
    <location>
        <begin position="902"/>
        <end position="933"/>
    </location>
</feature>
<dbReference type="Pfam" id="PF00271">
    <property type="entry name" value="Helicase_C"/>
    <property type="match status" value="1"/>
</dbReference>
<dbReference type="PANTHER" id="PTHR45766">
    <property type="entry name" value="DNA ANNEALING HELICASE AND ENDONUCLEASE ZRANB3 FAMILY MEMBER"/>
    <property type="match status" value="1"/>
</dbReference>
<dbReference type="SMART" id="SM00490">
    <property type="entry name" value="HELICc"/>
    <property type="match status" value="1"/>
</dbReference>
<feature type="region of interest" description="Disordered" evidence="2">
    <location>
        <begin position="699"/>
        <end position="720"/>
    </location>
</feature>
<organism evidence="4 5">
    <name type="scientific">Lujinxingia litoralis</name>
    <dbReference type="NCBI Taxonomy" id="2211119"/>
    <lineage>
        <taxon>Bacteria</taxon>
        <taxon>Deltaproteobacteria</taxon>
        <taxon>Bradymonadales</taxon>
        <taxon>Lujinxingiaceae</taxon>
        <taxon>Lujinxingia</taxon>
    </lineage>
</organism>
<protein>
    <recommendedName>
        <fullName evidence="3">Helicase C-terminal domain-containing protein</fullName>
    </recommendedName>
</protein>
<dbReference type="EMBL" id="QHKO01000008">
    <property type="protein sequence ID" value="RAL20746.1"/>
    <property type="molecule type" value="Genomic_DNA"/>
</dbReference>
<dbReference type="InterPro" id="IPR001650">
    <property type="entry name" value="Helicase_C-like"/>
</dbReference>
<dbReference type="AlphaFoldDB" id="A0A328C605"/>
<name>A0A328C605_9DELT</name>
<dbReference type="PANTHER" id="PTHR45766:SF6">
    <property type="entry name" value="SWI_SNF-RELATED MATRIX-ASSOCIATED ACTIN-DEPENDENT REGULATOR OF CHROMATIN SUBFAMILY A-LIKE PROTEIN 1"/>
    <property type="match status" value="1"/>
</dbReference>
<dbReference type="InterPro" id="IPR027417">
    <property type="entry name" value="P-loop_NTPase"/>
</dbReference>
<evidence type="ECO:0000256" key="1">
    <source>
        <dbReference type="ARBA" id="ARBA00022801"/>
    </source>
</evidence>
<keyword evidence="1" id="KW-0378">Hydrolase</keyword>
<feature type="compositionally biased region" description="Gly residues" evidence="2">
    <location>
        <begin position="800"/>
        <end position="811"/>
    </location>
</feature>
<feature type="compositionally biased region" description="Basic and acidic residues" evidence="2">
    <location>
        <begin position="709"/>
        <end position="720"/>
    </location>
</feature>